<dbReference type="PROSITE" id="PS50166">
    <property type="entry name" value="IMPORTIN_B_NT"/>
    <property type="match status" value="1"/>
</dbReference>
<keyword evidence="3" id="KW-0813">Transport</keyword>
<proteinExistence type="inferred from homology"/>
<evidence type="ECO:0000256" key="3">
    <source>
        <dbReference type="ARBA" id="ARBA00022448"/>
    </source>
</evidence>
<dbReference type="PANTHER" id="PTHR10527">
    <property type="entry name" value="IMPORTIN BETA"/>
    <property type="match status" value="1"/>
</dbReference>
<dbReference type="Pfam" id="PF25574">
    <property type="entry name" value="TPR_IMB1"/>
    <property type="match status" value="1"/>
</dbReference>
<comment type="caution">
    <text evidence="9">The sequence shown here is derived from an EMBL/GenBank/DDBJ whole genome shotgun (WGS) entry which is preliminary data.</text>
</comment>
<dbReference type="Proteomes" id="UP001291623">
    <property type="component" value="Unassembled WGS sequence"/>
</dbReference>
<evidence type="ECO:0000313" key="10">
    <source>
        <dbReference type="Proteomes" id="UP001291623"/>
    </source>
</evidence>
<dbReference type="InterPro" id="IPR058584">
    <property type="entry name" value="IMB1_TNPO1-like_TPR"/>
</dbReference>
<reference evidence="9" key="1">
    <citation type="submission" date="2023-12" db="EMBL/GenBank/DDBJ databases">
        <title>Genome assembly of Anisodus tanguticus.</title>
        <authorList>
            <person name="Wang Y.-J."/>
        </authorList>
    </citation>
    <scope>NUCLEOTIDE SEQUENCE</scope>
    <source>
        <strain evidence="9">KB-2021</strain>
        <tissue evidence="9">Leaf</tissue>
    </source>
</reference>
<dbReference type="PROSITE" id="PS50077">
    <property type="entry name" value="HEAT_REPEAT"/>
    <property type="match status" value="1"/>
</dbReference>
<evidence type="ECO:0000259" key="8">
    <source>
        <dbReference type="PROSITE" id="PS50166"/>
    </source>
</evidence>
<gene>
    <name evidence="9" type="ORF">RND71_043527</name>
</gene>
<name>A0AAE1UTL7_9SOLA</name>
<sequence>MDLITILSKTISPDHNELEAAQHFLEQAAANNFVEYLRSLSDVLQNVNNNMIVRTAAGLQLKNSLTSKDNALKIECQKRWLNLPEEVRNYVKIKVLNTLGTETTRPSSAAQCVAYIAVAELPYNLWPDLIKLLTQNVTNSTCTEMMKEATLEAIGYICQDIQPEILQIQANDILTAIVHGMRKDETNDHVKLAATNALLNSLEFTKANFEKESERHFIMQVVCEATQSENLKVKVAALQCLVKIMSLYYQYMEHYMGPALFAITMQAMKDERDQVALQGIEFWSNVCDEEIDLSIEAMEAQEQGVPPARASRFYAKGALQYLIPILTQTLTKQEEHDDEDDWNPCKAAGVCLMLMANCCEDAVVNEVLPFVTKNITDPDWRKRDAAVMAFGSILEGPETSTLKMIVEQALPSLIALMSDENVVVRDTVAWTLGRICETIPEAVLSSNLDILINTLIQGLSSEPRVAANICWAFNSLASGAYKAEENSDEEPKTYCLSKYFNYIVGRLLATTERQDANQANLRSAAYEALMELIKNSPKDCYYYVQEVTKIILNRLEQIPLLESAIQSSSDRDQYNDLQSLLCATLQSVLRKMSPEDAPKISDYVMQGLLKMFNASEKSGSVQEDALMAVGTLVEVIGEDFMKYMEAFKPYLILGLKNYSEYHVFIIAVGLVGDICRAVSSRIQPYCDEIMTILIENLGNPEVHRNVKPQMLSAFGDIALAIGVNFQPYLDVVLNTLLHASQVQVDKNDYASVVYVNELRESILEAFTGIVQGLKGDGEVPNIEVNLLTNHVQFIIQFILTIASDNNLIDSIIAALAGLIGDLCTAFNNLMLPLADNELIHNLLNRGRRSKCTKAKTLSTWAFKECKKIKANQGGIVSSEQRKLAAEDPNIDVGITNGSNNVIYAIGKVDPKDRTKVKYHGPKSRGFFRKKVLVEALSTETINDKYDLSKNKTILRYTI</sequence>
<keyword evidence="5" id="KW-0677">Repeat</keyword>
<dbReference type="Pfam" id="PF13513">
    <property type="entry name" value="HEAT_EZ"/>
    <property type="match status" value="1"/>
</dbReference>
<dbReference type="Gene3D" id="1.25.10.10">
    <property type="entry name" value="Leucine-rich Repeat Variant"/>
    <property type="match status" value="1"/>
</dbReference>
<dbReference type="AlphaFoldDB" id="A0AAE1UTL7"/>
<dbReference type="Pfam" id="PF03810">
    <property type="entry name" value="IBN_N"/>
    <property type="match status" value="1"/>
</dbReference>
<keyword evidence="6" id="KW-0653">Protein transport</keyword>
<evidence type="ECO:0000256" key="7">
    <source>
        <dbReference type="PROSITE-ProRule" id="PRU00103"/>
    </source>
</evidence>
<dbReference type="InterPro" id="IPR021133">
    <property type="entry name" value="HEAT_type_2"/>
</dbReference>
<dbReference type="InterPro" id="IPR001494">
    <property type="entry name" value="Importin-beta_N"/>
</dbReference>
<dbReference type="InterPro" id="IPR040122">
    <property type="entry name" value="Importin_beta"/>
</dbReference>
<evidence type="ECO:0000256" key="5">
    <source>
        <dbReference type="ARBA" id="ARBA00022737"/>
    </source>
</evidence>
<dbReference type="GO" id="GO:0006606">
    <property type="term" value="P:protein import into nucleus"/>
    <property type="evidence" value="ECO:0007669"/>
    <property type="project" value="InterPro"/>
</dbReference>
<dbReference type="FunFam" id="1.25.10.10:FF:000027">
    <property type="entry name" value="Importin subunit beta-1"/>
    <property type="match status" value="1"/>
</dbReference>
<comment type="subcellular location">
    <subcellularLocation>
        <location evidence="1">Cytoplasm</location>
    </subcellularLocation>
</comment>
<evidence type="ECO:0000256" key="2">
    <source>
        <dbReference type="ARBA" id="ARBA00010907"/>
    </source>
</evidence>
<dbReference type="EMBL" id="JAVYJV010000072">
    <property type="protein sequence ID" value="KAK4336955.1"/>
    <property type="molecule type" value="Genomic_DNA"/>
</dbReference>
<accession>A0AAE1UTL7</accession>
<evidence type="ECO:0000313" key="9">
    <source>
        <dbReference type="EMBL" id="KAK4336955.1"/>
    </source>
</evidence>
<dbReference type="SUPFAM" id="SSF48371">
    <property type="entry name" value="ARM repeat"/>
    <property type="match status" value="1"/>
</dbReference>
<dbReference type="SMART" id="SM00913">
    <property type="entry name" value="IBN_N"/>
    <property type="match status" value="1"/>
</dbReference>
<evidence type="ECO:0000256" key="1">
    <source>
        <dbReference type="ARBA" id="ARBA00004496"/>
    </source>
</evidence>
<feature type="domain" description="Importin N-terminal" evidence="8">
    <location>
        <begin position="21"/>
        <end position="101"/>
    </location>
</feature>
<protein>
    <recommendedName>
        <fullName evidence="8">Importin N-terminal domain-containing protein</fullName>
    </recommendedName>
</protein>
<dbReference type="GO" id="GO:0005737">
    <property type="term" value="C:cytoplasm"/>
    <property type="evidence" value="ECO:0007669"/>
    <property type="project" value="UniProtKB-SubCell"/>
</dbReference>
<keyword evidence="4" id="KW-0963">Cytoplasm</keyword>
<evidence type="ECO:0000256" key="6">
    <source>
        <dbReference type="ARBA" id="ARBA00022927"/>
    </source>
</evidence>
<keyword evidence="10" id="KW-1185">Reference proteome</keyword>
<dbReference type="InterPro" id="IPR011989">
    <property type="entry name" value="ARM-like"/>
</dbReference>
<dbReference type="GO" id="GO:0031267">
    <property type="term" value="F:small GTPase binding"/>
    <property type="evidence" value="ECO:0007669"/>
    <property type="project" value="InterPro"/>
</dbReference>
<evidence type="ECO:0000256" key="4">
    <source>
        <dbReference type="ARBA" id="ARBA00022490"/>
    </source>
</evidence>
<comment type="similarity">
    <text evidence="2">Belongs to the importin beta family. Importin beta-1 subfamily.</text>
</comment>
<feature type="repeat" description="HEAT" evidence="7">
    <location>
        <begin position="409"/>
        <end position="447"/>
    </location>
</feature>
<organism evidence="9 10">
    <name type="scientific">Anisodus tanguticus</name>
    <dbReference type="NCBI Taxonomy" id="243964"/>
    <lineage>
        <taxon>Eukaryota</taxon>
        <taxon>Viridiplantae</taxon>
        <taxon>Streptophyta</taxon>
        <taxon>Embryophyta</taxon>
        <taxon>Tracheophyta</taxon>
        <taxon>Spermatophyta</taxon>
        <taxon>Magnoliopsida</taxon>
        <taxon>eudicotyledons</taxon>
        <taxon>Gunneridae</taxon>
        <taxon>Pentapetalae</taxon>
        <taxon>asterids</taxon>
        <taxon>lamiids</taxon>
        <taxon>Solanales</taxon>
        <taxon>Solanaceae</taxon>
        <taxon>Solanoideae</taxon>
        <taxon>Hyoscyameae</taxon>
        <taxon>Anisodus</taxon>
    </lineage>
</organism>
<dbReference type="InterPro" id="IPR016024">
    <property type="entry name" value="ARM-type_fold"/>
</dbReference>